<organism evidence="6 7">
    <name type="scientific">Pigmentiphaga litoralis</name>
    <dbReference type="NCBI Taxonomy" id="516702"/>
    <lineage>
        <taxon>Bacteria</taxon>
        <taxon>Pseudomonadati</taxon>
        <taxon>Pseudomonadota</taxon>
        <taxon>Betaproteobacteria</taxon>
        <taxon>Burkholderiales</taxon>
        <taxon>Alcaligenaceae</taxon>
        <taxon>Pigmentiphaga</taxon>
    </lineage>
</organism>
<dbReference type="SMART" id="SM00346">
    <property type="entry name" value="HTH_ICLR"/>
    <property type="match status" value="1"/>
</dbReference>
<keyword evidence="7" id="KW-1185">Reference proteome</keyword>
<feature type="domain" description="HTH iclR-type" evidence="4">
    <location>
        <begin position="1"/>
        <end position="62"/>
    </location>
</feature>
<comment type="caution">
    <text evidence="6">The sequence shown here is derived from an EMBL/GenBank/DDBJ whole genome shotgun (WGS) entry which is preliminary data.</text>
</comment>
<dbReference type="PANTHER" id="PTHR30136:SF24">
    <property type="entry name" value="HTH-TYPE TRANSCRIPTIONAL REPRESSOR ALLR"/>
    <property type="match status" value="1"/>
</dbReference>
<keyword evidence="3" id="KW-0804">Transcription</keyword>
<evidence type="ECO:0000256" key="3">
    <source>
        <dbReference type="ARBA" id="ARBA00023163"/>
    </source>
</evidence>
<reference evidence="6 7" key="1">
    <citation type="submission" date="2020-07" db="EMBL/GenBank/DDBJ databases">
        <title>Genomic Encyclopedia of Type Strains, Phase IV (KMG-V): Genome sequencing to study the core and pangenomes of soil and plant-associated prokaryotes.</title>
        <authorList>
            <person name="Whitman W."/>
        </authorList>
    </citation>
    <scope>NUCLEOTIDE SEQUENCE [LARGE SCALE GENOMIC DNA]</scope>
    <source>
        <strain evidence="6 7">SAS40</strain>
    </source>
</reference>
<name>A0A7Y9LMQ6_9BURK</name>
<dbReference type="PROSITE" id="PS51077">
    <property type="entry name" value="HTH_ICLR"/>
    <property type="match status" value="1"/>
</dbReference>
<dbReference type="SUPFAM" id="SSF55781">
    <property type="entry name" value="GAF domain-like"/>
    <property type="match status" value="1"/>
</dbReference>
<keyword evidence="2 6" id="KW-0238">DNA-binding</keyword>
<proteinExistence type="predicted"/>
<evidence type="ECO:0000313" key="6">
    <source>
        <dbReference type="EMBL" id="NYE81931.1"/>
    </source>
</evidence>
<dbReference type="Pfam" id="PF09339">
    <property type="entry name" value="HTH_IclR"/>
    <property type="match status" value="1"/>
</dbReference>
<dbReference type="Proteomes" id="UP000542125">
    <property type="component" value="Unassembled WGS sequence"/>
</dbReference>
<evidence type="ECO:0000259" key="4">
    <source>
        <dbReference type="PROSITE" id="PS51077"/>
    </source>
</evidence>
<evidence type="ECO:0000256" key="2">
    <source>
        <dbReference type="ARBA" id="ARBA00023125"/>
    </source>
</evidence>
<dbReference type="InterPro" id="IPR014757">
    <property type="entry name" value="Tscrpt_reg_IclR_C"/>
</dbReference>
<dbReference type="RefSeq" id="WP_179584339.1">
    <property type="nucleotide sequence ID" value="NZ_JACBYR010000001.1"/>
</dbReference>
<dbReference type="Gene3D" id="3.30.450.40">
    <property type="match status" value="1"/>
</dbReference>
<dbReference type="PROSITE" id="PS51078">
    <property type="entry name" value="ICLR_ED"/>
    <property type="match status" value="1"/>
</dbReference>
<keyword evidence="1" id="KW-0805">Transcription regulation</keyword>
<dbReference type="PANTHER" id="PTHR30136">
    <property type="entry name" value="HELIX-TURN-HELIX TRANSCRIPTIONAL REGULATOR, ICLR FAMILY"/>
    <property type="match status" value="1"/>
</dbReference>
<dbReference type="InterPro" id="IPR036390">
    <property type="entry name" value="WH_DNA-bd_sf"/>
</dbReference>
<dbReference type="InterPro" id="IPR005471">
    <property type="entry name" value="Tscrpt_reg_IclR_N"/>
</dbReference>
<dbReference type="SUPFAM" id="SSF46785">
    <property type="entry name" value="Winged helix' DNA-binding domain"/>
    <property type="match status" value="1"/>
</dbReference>
<dbReference type="InterPro" id="IPR036388">
    <property type="entry name" value="WH-like_DNA-bd_sf"/>
</dbReference>
<dbReference type="InterPro" id="IPR050707">
    <property type="entry name" value="HTH_MetabolicPath_Reg"/>
</dbReference>
<dbReference type="GO" id="GO:0045892">
    <property type="term" value="P:negative regulation of DNA-templated transcription"/>
    <property type="evidence" value="ECO:0007669"/>
    <property type="project" value="TreeGrafter"/>
</dbReference>
<gene>
    <name evidence="6" type="ORF">FHW18_001202</name>
</gene>
<accession>A0A7Y9LMQ6</accession>
<evidence type="ECO:0000313" key="7">
    <source>
        <dbReference type="Proteomes" id="UP000542125"/>
    </source>
</evidence>
<dbReference type="GO" id="GO:0003700">
    <property type="term" value="F:DNA-binding transcription factor activity"/>
    <property type="evidence" value="ECO:0007669"/>
    <property type="project" value="TreeGrafter"/>
</dbReference>
<dbReference type="EMBL" id="JACBYR010000001">
    <property type="protein sequence ID" value="NYE81931.1"/>
    <property type="molecule type" value="Genomic_DNA"/>
</dbReference>
<sequence length="253" mass="27048">MSSLTRMLAVLTLFEKNVPTLDADTICARLGYSQPTGYRYIAELVRAGLIARIGVGAYGLGPRIIELDYSMREADPVLGAAKPVMADLVLATGGDATLAACYGDHFVTTHHHAGPEGMSLSYGRGRPMPLLRGALSKCLLAWLPRAQQQRIYQRGIADQDLSPDDLAERRASWTTIRKQGFAVSIGELDPGVVAVAAPVFDAEGAILAAVAAVLRKQRYDLVNKAQLNDLVIDAGRRIGRAVAAPSLLPDSAQ</sequence>
<feature type="domain" description="IclR-ED" evidence="5">
    <location>
        <begin position="63"/>
        <end position="244"/>
    </location>
</feature>
<dbReference type="AlphaFoldDB" id="A0A7Y9LMQ6"/>
<evidence type="ECO:0000259" key="5">
    <source>
        <dbReference type="PROSITE" id="PS51078"/>
    </source>
</evidence>
<protein>
    <submittedName>
        <fullName evidence="6">DNA-binding IclR family transcriptional regulator</fullName>
    </submittedName>
</protein>
<dbReference type="Pfam" id="PF01614">
    <property type="entry name" value="IclR_C"/>
    <property type="match status" value="1"/>
</dbReference>
<evidence type="ECO:0000256" key="1">
    <source>
        <dbReference type="ARBA" id="ARBA00023015"/>
    </source>
</evidence>
<dbReference type="Gene3D" id="1.10.10.10">
    <property type="entry name" value="Winged helix-like DNA-binding domain superfamily/Winged helix DNA-binding domain"/>
    <property type="match status" value="1"/>
</dbReference>
<dbReference type="InterPro" id="IPR029016">
    <property type="entry name" value="GAF-like_dom_sf"/>
</dbReference>
<dbReference type="GO" id="GO:0003677">
    <property type="term" value="F:DNA binding"/>
    <property type="evidence" value="ECO:0007669"/>
    <property type="project" value="UniProtKB-KW"/>
</dbReference>